<keyword evidence="16" id="KW-1185">Reference proteome</keyword>
<dbReference type="PANTHER" id="PTHR12022">
    <property type="entry name" value="UBIQUINOL-CYTOCHROME C REDUCTASE COMPLEX 14 KD PROTEIN"/>
    <property type="match status" value="1"/>
</dbReference>
<evidence type="ECO:0000256" key="2">
    <source>
        <dbReference type="ARBA" id="ARBA00008554"/>
    </source>
</evidence>
<dbReference type="Pfam" id="PF02271">
    <property type="entry name" value="UCR_14kD"/>
    <property type="match status" value="1"/>
</dbReference>
<evidence type="ECO:0000256" key="5">
    <source>
        <dbReference type="ARBA" id="ARBA00022660"/>
    </source>
</evidence>
<dbReference type="EMBL" id="CH902620">
    <property type="protein sequence ID" value="EDV32160.2"/>
    <property type="molecule type" value="Genomic_DNA"/>
</dbReference>
<accession>B3MNX3</accession>
<comment type="subunit">
    <text evidence="14">Component of the ubiquinol-cytochrome c oxidoreductase (cytochrome b-c1 complex, complex III, CIII), a multisubunit enzyme composed of 11 subunits. The complex is composed of 3 respiratory subunits cytochrome b, cytochrome c1 and Rieske protein UQCRFS1, 2 core protein subunits UQCRC1/QCR1 and UQCRC2/QCR2, and 6 low-molecular weight protein subunits UQCRH/QCR6, UQCRB/QCR7, UQCRQ/QCR8, UQCR10/QCR9, UQCR11/QCR10 and subunit 9, the cleavage product of Rieske protein UQCRFS1. The complex exists as an obligatory dimer and forms supercomplexes (SCs) in the inner mitochondrial membrane with NADH-ubiquinone oxidoreductase (complex I, CI) and cytochrome c oxidase (complex IV, CIV), resulting in different assemblies (supercomplex SCI(1)III(2)IV(1) and megacomplex MCI(2)III(2)IV(2)).</text>
</comment>
<dbReference type="GO" id="GO:0045275">
    <property type="term" value="C:respiratory chain complex III"/>
    <property type="evidence" value="ECO:0007669"/>
    <property type="project" value="InterPro"/>
</dbReference>
<evidence type="ECO:0000256" key="9">
    <source>
        <dbReference type="ARBA" id="ARBA00023136"/>
    </source>
</evidence>
<keyword evidence="5" id="KW-0679">Respiratory chain</keyword>
<comment type="subcellular location">
    <subcellularLocation>
        <location evidence="1">Mitochondrion inner membrane</location>
        <topology evidence="1">Peripheral membrane protein</topology>
        <orientation evidence="1">Matrix side</orientation>
    </subcellularLocation>
</comment>
<organism evidence="15 16">
    <name type="scientific">Drosophila ananassae</name>
    <name type="common">Fruit fly</name>
    <dbReference type="NCBI Taxonomy" id="7217"/>
    <lineage>
        <taxon>Eukaryota</taxon>
        <taxon>Metazoa</taxon>
        <taxon>Ecdysozoa</taxon>
        <taxon>Arthropoda</taxon>
        <taxon>Hexapoda</taxon>
        <taxon>Insecta</taxon>
        <taxon>Pterygota</taxon>
        <taxon>Neoptera</taxon>
        <taxon>Endopterygota</taxon>
        <taxon>Diptera</taxon>
        <taxon>Brachycera</taxon>
        <taxon>Muscomorpha</taxon>
        <taxon>Ephydroidea</taxon>
        <taxon>Drosophilidae</taxon>
        <taxon>Drosophila</taxon>
        <taxon>Sophophora</taxon>
    </lineage>
</organism>
<dbReference type="InterPro" id="IPR003197">
    <property type="entry name" value="QCR7"/>
</dbReference>
<evidence type="ECO:0000256" key="8">
    <source>
        <dbReference type="ARBA" id="ARBA00023128"/>
    </source>
</evidence>
<dbReference type="GO" id="GO:0005743">
    <property type="term" value="C:mitochondrial inner membrane"/>
    <property type="evidence" value="ECO:0007669"/>
    <property type="project" value="UniProtKB-SubCell"/>
</dbReference>
<dbReference type="AlphaFoldDB" id="B3MNX3"/>
<gene>
    <name evidence="15" type="primary">Dana\GF19659</name>
    <name evidence="15" type="synonym">dana_GLEANR_22064</name>
    <name evidence="15" type="ORF">GF19659</name>
</gene>
<evidence type="ECO:0000256" key="3">
    <source>
        <dbReference type="ARBA" id="ARBA00016323"/>
    </source>
</evidence>
<dbReference type="GeneID" id="6502409"/>
<evidence type="ECO:0000313" key="15">
    <source>
        <dbReference type="EMBL" id="EDV32160.2"/>
    </source>
</evidence>
<proteinExistence type="inferred from homology"/>
<dbReference type="InParanoid" id="B3MNX3"/>
<dbReference type="OrthoDB" id="425749at2759"/>
<comment type="subunit">
    <text evidence="13">Component of the ubiquinol-cytochrome c oxidoreductase (cytochrome b-c1 complex, complex III, CIII), a multisubunit enzyme composed of 3 respiratory subunits cytochrome b, cytochrome c1 and Rieske protein, 2 core protein subunits, and additional low-molecular weight protein subunits. The complex exists as an obligatory dimer and forms supercomplexes (SCs) in the inner mitochondrial membrane with cytochrome c oxidase (complex IV, CIV).</text>
</comment>
<evidence type="ECO:0000256" key="1">
    <source>
        <dbReference type="ARBA" id="ARBA00004443"/>
    </source>
</evidence>
<keyword evidence="4" id="KW-0813">Transport</keyword>
<name>B3MNX3_DROAN</name>
<keyword evidence="9" id="KW-0472">Membrane</keyword>
<evidence type="ECO:0000256" key="13">
    <source>
        <dbReference type="ARBA" id="ARBA00038521"/>
    </source>
</evidence>
<reference evidence="15 16" key="1">
    <citation type="journal article" date="2007" name="Nature">
        <title>Evolution of genes and genomes on the Drosophila phylogeny.</title>
        <authorList>
            <consortium name="Drosophila 12 Genomes Consortium"/>
            <person name="Clark A.G."/>
            <person name="Eisen M.B."/>
            <person name="Smith D.R."/>
            <person name="Bergman C.M."/>
            <person name="Oliver B."/>
            <person name="Markow T.A."/>
            <person name="Kaufman T.C."/>
            <person name="Kellis M."/>
            <person name="Gelbart W."/>
            <person name="Iyer V.N."/>
            <person name="Pollard D.A."/>
            <person name="Sackton T.B."/>
            <person name="Larracuente A.M."/>
            <person name="Singh N.D."/>
            <person name="Abad J.P."/>
            <person name="Abt D.N."/>
            <person name="Adryan B."/>
            <person name="Aguade M."/>
            <person name="Akashi H."/>
            <person name="Anderson W.W."/>
            <person name="Aquadro C.F."/>
            <person name="Ardell D.H."/>
            <person name="Arguello R."/>
            <person name="Artieri C.G."/>
            <person name="Barbash D.A."/>
            <person name="Barker D."/>
            <person name="Barsanti P."/>
            <person name="Batterham P."/>
            <person name="Batzoglou S."/>
            <person name="Begun D."/>
            <person name="Bhutkar A."/>
            <person name="Blanco E."/>
            <person name="Bosak S.A."/>
            <person name="Bradley R.K."/>
            <person name="Brand A.D."/>
            <person name="Brent M.R."/>
            <person name="Brooks A.N."/>
            <person name="Brown R.H."/>
            <person name="Butlin R.K."/>
            <person name="Caggese C."/>
            <person name="Calvi B.R."/>
            <person name="Bernardo de Carvalho A."/>
            <person name="Caspi A."/>
            <person name="Castrezana S."/>
            <person name="Celniker S.E."/>
            <person name="Chang J.L."/>
            <person name="Chapple C."/>
            <person name="Chatterji S."/>
            <person name="Chinwalla A."/>
            <person name="Civetta A."/>
            <person name="Clifton S.W."/>
            <person name="Comeron J.M."/>
            <person name="Costello J.C."/>
            <person name="Coyne J.A."/>
            <person name="Daub J."/>
            <person name="David R.G."/>
            <person name="Delcher A.L."/>
            <person name="Delehaunty K."/>
            <person name="Do C.B."/>
            <person name="Ebling H."/>
            <person name="Edwards K."/>
            <person name="Eickbush T."/>
            <person name="Evans J.D."/>
            <person name="Filipski A."/>
            <person name="Findeiss S."/>
            <person name="Freyhult E."/>
            <person name="Fulton L."/>
            <person name="Fulton R."/>
            <person name="Garcia A.C."/>
            <person name="Gardiner A."/>
            <person name="Garfield D.A."/>
            <person name="Garvin B.E."/>
            <person name="Gibson G."/>
            <person name="Gilbert D."/>
            <person name="Gnerre S."/>
            <person name="Godfrey J."/>
            <person name="Good R."/>
            <person name="Gotea V."/>
            <person name="Gravely B."/>
            <person name="Greenberg A.J."/>
            <person name="Griffiths-Jones S."/>
            <person name="Gross S."/>
            <person name="Guigo R."/>
            <person name="Gustafson E.A."/>
            <person name="Haerty W."/>
            <person name="Hahn M.W."/>
            <person name="Halligan D.L."/>
            <person name="Halpern A.L."/>
            <person name="Halter G.M."/>
            <person name="Han M.V."/>
            <person name="Heger A."/>
            <person name="Hillier L."/>
            <person name="Hinrichs A.S."/>
            <person name="Holmes I."/>
            <person name="Hoskins R.A."/>
            <person name="Hubisz M.J."/>
            <person name="Hultmark D."/>
            <person name="Huntley M.A."/>
            <person name="Jaffe D.B."/>
            <person name="Jagadeeshan S."/>
            <person name="Jeck W.R."/>
            <person name="Johnson J."/>
            <person name="Jones C.D."/>
            <person name="Jordan W.C."/>
            <person name="Karpen G.H."/>
            <person name="Kataoka E."/>
            <person name="Keightley P.D."/>
            <person name="Kheradpour P."/>
            <person name="Kirkness E.F."/>
            <person name="Koerich L.B."/>
            <person name="Kristiansen K."/>
            <person name="Kudrna D."/>
            <person name="Kulathinal R.J."/>
            <person name="Kumar S."/>
            <person name="Kwok R."/>
            <person name="Lander E."/>
            <person name="Langley C.H."/>
            <person name="Lapoint R."/>
            <person name="Lazzaro B.P."/>
            <person name="Lee S.J."/>
            <person name="Levesque L."/>
            <person name="Li R."/>
            <person name="Lin C.F."/>
            <person name="Lin M.F."/>
            <person name="Lindblad-Toh K."/>
            <person name="Llopart A."/>
            <person name="Long M."/>
            <person name="Low L."/>
            <person name="Lozovsky E."/>
            <person name="Lu J."/>
            <person name="Luo M."/>
            <person name="Machado C.A."/>
            <person name="Makalowski W."/>
            <person name="Marzo M."/>
            <person name="Matsuda M."/>
            <person name="Matzkin L."/>
            <person name="McAllister B."/>
            <person name="McBride C.S."/>
            <person name="McKernan B."/>
            <person name="McKernan K."/>
            <person name="Mendez-Lago M."/>
            <person name="Minx P."/>
            <person name="Mollenhauer M.U."/>
            <person name="Montooth K."/>
            <person name="Mount S.M."/>
            <person name="Mu X."/>
            <person name="Myers E."/>
            <person name="Negre B."/>
            <person name="Newfeld S."/>
            <person name="Nielsen R."/>
            <person name="Noor M.A."/>
            <person name="O'Grady P."/>
            <person name="Pachter L."/>
            <person name="Papaceit M."/>
            <person name="Parisi M.J."/>
            <person name="Parisi M."/>
            <person name="Parts L."/>
            <person name="Pedersen J.S."/>
            <person name="Pesole G."/>
            <person name="Phillippy A.M."/>
            <person name="Ponting C.P."/>
            <person name="Pop M."/>
            <person name="Porcelli D."/>
            <person name="Powell J.R."/>
            <person name="Prohaska S."/>
            <person name="Pruitt K."/>
            <person name="Puig M."/>
            <person name="Quesneville H."/>
            <person name="Ram K.R."/>
            <person name="Rand D."/>
            <person name="Rasmussen M.D."/>
            <person name="Reed L.K."/>
            <person name="Reenan R."/>
            <person name="Reily A."/>
            <person name="Remington K.A."/>
            <person name="Rieger T.T."/>
            <person name="Ritchie M.G."/>
            <person name="Robin C."/>
            <person name="Rogers Y.H."/>
            <person name="Rohde C."/>
            <person name="Rozas J."/>
            <person name="Rubenfield M.J."/>
            <person name="Ruiz A."/>
            <person name="Russo S."/>
            <person name="Salzberg S.L."/>
            <person name="Sanchez-Gracia A."/>
            <person name="Saranga D.J."/>
            <person name="Sato H."/>
            <person name="Schaeffer S.W."/>
            <person name="Schatz M.C."/>
            <person name="Schlenke T."/>
            <person name="Schwartz R."/>
            <person name="Segarra C."/>
            <person name="Singh R.S."/>
            <person name="Sirot L."/>
            <person name="Sirota M."/>
            <person name="Sisneros N.B."/>
            <person name="Smith C.D."/>
            <person name="Smith T.F."/>
            <person name="Spieth J."/>
            <person name="Stage D.E."/>
            <person name="Stark A."/>
            <person name="Stephan W."/>
            <person name="Strausberg R.L."/>
            <person name="Strempel S."/>
            <person name="Sturgill D."/>
            <person name="Sutton G."/>
            <person name="Sutton G.G."/>
            <person name="Tao W."/>
            <person name="Teichmann S."/>
            <person name="Tobari Y.N."/>
            <person name="Tomimura Y."/>
            <person name="Tsolas J.M."/>
            <person name="Valente V.L."/>
            <person name="Venter E."/>
            <person name="Venter J.C."/>
            <person name="Vicario S."/>
            <person name="Vieira F.G."/>
            <person name="Vilella A.J."/>
            <person name="Villasante A."/>
            <person name="Walenz B."/>
            <person name="Wang J."/>
            <person name="Wasserman M."/>
            <person name="Watts T."/>
            <person name="Wilson D."/>
            <person name="Wilson R.K."/>
            <person name="Wing R.A."/>
            <person name="Wolfner M.F."/>
            <person name="Wong A."/>
            <person name="Wong G.K."/>
            <person name="Wu C.I."/>
            <person name="Wu G."/>
            <person name="Yamamoto D."/>
            <person name="Yang H.P."/>
            <person name="Yang S.P."/>
            <person name="Yorke J.A."/>
            <person name="Yoshida K."/>
            <person name="Zdobnov E."/>
            <person name="Zhang P."/>
            <person name="Zhang Y."/>
            <person name="Zimin A.V."/>
            <person name="Baldwin J."/>
            <person name="Abdouelleil A."/>
            <person name="Abdulkadir J."/>
            <person name="Abebe A."/>
            <person name="Abera B."/>
            <person name="Abreu J."/>
            <person name="Acer S.C."/>
            <person name="Aftuck L."/>
            <person name="Alexander A."/>
            <person name="An P."/>
            <person name="Anderson E."/>
            <person name="Anderson S."/>
            <person name="Arachi H."/>
            <person name="Azer M."/>
            <person name="Bachantsang P."/>
            <person name="Barry A."/>
            <person name="Bayul T."/>
            <person name="Berlin A."/>
            <person name="Bessette D."/>
            <person name="Bloom T."/>
            <person name="Blye J."/>
            <person name="Boguslavskiy L."/>
            <person name="Bonnet C."/>
            <person name="Boukhgalter B."/>
            <person name="Bourzgui I."/>
            <person name="Brown A."/>
            <person name="Cahill P."/>
            <person name="Channer S."/>
            <person name="Cheshatsang Y."/>
            <person name="Chuda L."/>
            <person name="Citroen M."/>
            <person name="Collymore A."/>
            <person name="Cooke P."/>
            <person name="Costello M."/>
            <person name="D'Aco K."/>
            <person name="Daza R."/>
            <person name="De Haan G."/>
            <person name="DeGray S."/>
            <person name="DeMaso C."/>
            <person name="Dhargay N."/>
            <person name="Dooley K."/>
            <person name="Dooley E."/>
            <person name="Doricent M."/>
            <person name="Dorje P."/>
            <person name="Dorjee K."/>
            <person name="Dupes A."/>
            <person name="Elong R."/>
            <person name="Falk J."/>
            <person name="Farina A."/>
            <person name="Faro S."/>
            <person name="Ferguson D."/>
            <person name="Fisher S."/>
            <person name="Foley C.D."/>
            <person name="Franke A."/>
            <person name="Friedrich D."/>
            <person name="Gadbois L."/>
            <person name="Gearin G."/>
            <person name="Gearin C.R."/>
            <person name="Giannoukos G."/>
            <person name="Goode T."/>
            <person name="Graham J."/>
            <person name="Grandbois E."/>
            <person name="Grewal S."/>
            <person name="Gyaltsen K."/>
            <person name="Hafez N."/>
            <person name="Hagos B."/>
            <person name="Hall J."/>
            <person name="Henson C."/>
            <person name="Hollinger A."/>
            <person name="Honan T."/>
            <person name="Huard M.D."/>
            <person name="Hughes L."/>
            <person name="Hurhula B."/>
            <person name="Husby M.E."/>
            <person name="Kamat A."/>
            <person name="Kanga B."/>
            <person name="Kashin S."/>
            <person name="Khazanovich D."/>
            <person name="Kisner P."/>
            <person name="Lance K."/>
            <person name="Lara M."/>
            <person name="Lee W."/>
            <person name="Lennon N."/>
            <person name="Letendre F."/>
            <person name="LeVine R."/>
            <person name="Lipovsky A."/>
            <person name="Liu X."/>
            <person name="Liu J."/>
            <person name="Liu S."/>
            <person name="Lokyitsang T."/>
            <person name="Lokyitsang Y."/>
            <person name="Lubonja R."/>
            <person name="Lui A."/>
            <person name="MacDonald P."/>
            <person name="Magnisalis V."/>
            <person name="Maru K."/>
            <person name="Matthews C."/>
            <person name="McCusker W."/>
            <person name="McDonough S."/>
            <person name="Mehta T."/>
            <person name="Meldrim J."/>
            <person name="Meneus L."/>
            <person name="Mihai O."/>
            <person name="Mihalev A."/>
            <person name="Mihova T."/>
            <person name="Mittelman R."/>
            <person name="Mlenga V."/>
            <person name="Montmayeur A."/>
            <person name="Mulrain L."/>
            <person name="Navidi A."/>
            <person name="Naylor J."/>
            <person name="Negash T."/>
            <person name="Nguyen T."/>
            <person name="Nguyen N."/>
            <person name="Nicol R."/>
            <person name="Norbu C."/>
            <person name="Norbu N."/>
            <person name="Novod N."/>
            <person name="O'Neill B."/>
            <person name="Osman S."/>
            <person name="Markiewicz E."/>
            <person name="Oyono O.L."/>
            <person name="Patti C."/>
            <person name="Phunkhang P."/>
            <person name="Pierre F."/>
            <person name="Priest M."/>
            <person name="Raghuraman S."/>
            <person name="Rege F."/>
            <person name="Reyes R."/>
            <person name="Rise C."/>
            <person name="Rogov P."/>
            <person name="Ross K."/>
            <person name="Ryan E."/>
            <person name="Settipalli S."/>
            <person name="Shea T."/>
            <person name="Sherpa N."/>
            <person name="Shi L."/>
            <person name="Shih D."/>
            <person name="Sparrow T."/>
            <person name="Spaulding J."/>
            <person name="Stalker J."/>
            <person name="Stange-Thomann N."/>
            <person name="Stavropoulos S."/>
            <person name="Stone C."/>
            <person name="Strader C."/>
            <person name="Tesfaye S."/>
            <person name="Thomson T."/>
            <person name="Thoulutsang Y."/>
            <person name="Thoulutsang D."/>
            <person name="Topham K."/>
            <person name="Topping I."/>
            <person name="Tsamla T."/>
            <person name="Vassiliev H."/>
            <person name="Vo A."/>
            <person name="Wangchuk T."/>
            <person name="Wangdi T."/>
            <person name="Weiand M."/>
            <person name="Wilkinson J."/>
            <person name="Wilson A."/>
            <person name="Yadav S."/>
            <person name="Young G."/>
            <person name="Yu Q."/>
            <person name="Zembek L."/>
            <person name="Zhong D."/>
            <person name="Zimmer A."/>
            <person name="Zwirko Z."/>
            <person name="Jaffe D.B."/>
            <person name="Alvarez P."/>
            <person name="Brockman W."/>
            <person name="Butler J."/>
            <person name="Chin C."/>
            <person name="Gnerre S."/>
            <person name="Grabherr M."/>
            <person name="Kleber M."/>
            <person name="Mauceli E."/>
            <person name="MacCallum I."/>
        </authorList>
    </citation>
    <scope>NUCLEOTIDE SEQUENCE [LARGE SCALE GENOMIC DNA]</scope>
    <source>
        <strain evidence="16">Tucson 14024-0371.13</strain>
    </source>
</reference>
<evidence type="ECO:0000256" key="14">
    <source>
        <dbReference type="ARBA" id="ARBA00046393"/>
    </source>
</evidence>
<dbReference type="eggNOG" id="KOG3440">
    <property type="taxonomic scope" value="Eukaryota"/>
</dbReference>
<dbReference type="PANTHER" id="PTHR12022:SF0">
    <property type="entry name" value="CYTOCHROME B-C1 COMPLEX SUBUNIT 7"/>
    <property type="match status" value="1"/>
</dbReference>
<evidence type="ECO:0000256" key="6">
    <source>
        <dbReference type="ARBA" id="ARBA00022792"/>
    </source>
</evidence>
<dbReference type="SUPFAM" id="SSF81524">
    <property type="entry name" value="14 kDa protein of cytochrome bc1 complex (Ubiquinol-cytochrome c reductase)"/>
    <property type="match status" value="1"/>
</dbReference>
<dbReference type="Proteomes" id="UP000007801">
    <property type="component" value="Unassembled WGS sequence"/>
</dbReference>
<dbReference type="HOGENOM" id="CLU_115154_2_0_1"/>
<dbReference type="KEGG" id="dan:6502409"/>
<keyword evidence="7" id="KW-0249">Electron transport</keyword>
<evidence type="ECO:0000256" key="4">
    <source>
        <dbReference type="ARBA" id="ARBA00022448"/>
    </source>
</evidence>
<dbReference type="GO" id="GO:0006122">
    <property type="term" value="P:mitochondrial electron transport, ubiquinol to cytochrome c"/>
    <property type="evidence" value="ECO:0007669"/>
    <property type="project" value="InterPro"/>
</dbReference>
<evidence type="ECO:0000256" key="7">
    <source>
        <dbReference type="ARBA" id="ARBA00022982"/>
    </source>
</evidence>
<dbReference type="Gene3D" id="1.10.1090.10">
    <property type="entry name" value="Cytochrome b-c1 complex subunit 7"/>
    <property type="match status" value="1"/>
</dbReference>
<dbReference type="STRING" id="7217.B3MNX3"/>
<keyword evidence="8" id="KW-0496">Mitochondrion</keyword>
<evidence type="ECO:0000256" key="11">
    <source>
        <dbReference type="ARBA" id="ARBA00031684"/>
    </source>
</evidence>
<evidence type="ECO:0000256" key="12">
    <source>
        <dbReference type="ARBA" id="ARBA00032927"/>
    </source>
</evidence>
<sequence length="180" mass="21439">MATSLSFSKSIIDVTLFHSNSQYYSSTCSMPWSNPQSCSSCHLNQIIPKQNRRLNGPPEYTNSQQYLSIMSKYLPRKGPAIFSKLGKWAYNMSGFNQYGLHRDDCLYENEDVTEAIRRLPRKLYDERNYRIMRALHLSMTKTILPKEQWTQYEEDVKYLEPYLNEVIKEREERQNWERSQ</sequence>
<comment type="similarity">
    <text evidence="2">Belongs to the UQCRB/QCR7 family.</text>
</comment>
<dbReference type="FunFam" id="1.10.1090.10:FF:000001">
    <property type="entry name" value="Cytochrome b-c1 complex subunit 7"/>
    <property type="match status" value="1"/>
</dbReference>
<evidence type="ECO:0000256" key="10">
    <source>
        <dbReference type="ARBA" id="ARBA00031021"/>
    </source>
</evidence>
<evidence type="ECO:0000313" key="16">
    <source>
        <dbReference type="Proteomes" id="UP000007801"/>
    </source>
</evidence>
<protein>
    <recommendedName>
        <fullName evidence="3">Cytochrome b-c1 complex subunit 7</fullName>
    </recommendedName>
    <alternativeName>
        <fullName evidence="11">Complex III subunit 7</fullName>
    </alternativeName>
    <alternativeName>
        <fullName evidence="10">Complex III subunit VII</fullName>
    </alternativeName>
    <alternativeName>
        <fullName evidence="12">Ubiquinol-cytochrome c reductase complex 14 kDa protein</fullName>
    </alternativeName>
</protein>
<dbReference type="InterPro" id="IPR036544">
    <property type="entry name" value="QCR7_sf"/>
</dbReference>
<keyword evidence="6" id="KW-0999">Mitochondrion inner membrane</keyword>